<sequence length="457" mass="53036">MKKAGLYIRVSTPHQEKEGYSIEAQKEKLAAYATAKDYEVYKTYIDGGFSGAKVDRPALKEMIEDIEDERLDVVIVYKLDRLSRSQKNTMYLIEDVFLKNNVDFISLQESFDTTTSFGRAMIGILAVFAQLERDNIKERTMLGRVERAKKGLYRGGNNTPVGYVYNNGELVRDENTAEIIETIFNDYVYSRKSMYEIFKDCHTRFGQILYNPNFVKRVLTNDVYIGKNTFAGITYEGKHEPLVSEDTFQAAQERISNQDDRYSSPKTNRSALLARKLYCGYCGASIVKLNHYKNNKAVYAYYTCNSHRKSRPSGIKDPNCPQKNRRTEYIDEAVIKELKNIDFDKTIKKLQSTKPVSLDTHKQLRQLEKQQSKLIDLYQFDMIEIEEYNKRLKSINKQKEKLAAKIPKKNRALIKVLESLKNFDWDNSSFEEKCLAIDSLVKRVICKDEDVEVILYD</sequence>
<dbReference type="RefSeq" id="WP_010743300.1">
    <property type="nucleotide sequence ID" value="NZ_KB946253.1"/>
</dbReference>
<dbReference type="Gene3D" id="3.40.50.1390">
    <property type="entry name" value="Resolvase, N-terminal catalytic domain"/>
    <property type="match status" value="1"/>
</dbReference>
<dbReference type="Gene3D" id="3.90.1750.20">
    <property type="entry name" value="Putative Large Serine Recombinase, Chain B, Domain 2"/>
    <property type="match status" value="1"/>
</dbReference>
<evidence type="ECO:0000256" key="4">
    <source>
        <dbReference type="PIRSR" id="PIRSR606118-50"/>
    </source>
</evidence>
<evidence type="ECO:0000256" key="3">
    <source>
        <dbReference type="ARBA" id="ARBA00023172"/>
    </source>
</evidence>
<keyword evidence="1" id="KW-0229">DNA integration</keyword>
<evidence type="ECO:0000313" key="8">
    <source>
        <dbReference type="EMBL" id="EOH71580.1"/>
    </source>
</evidence>
<evidence type="ECO:0000313" key="9">
    <source>
        <dbReference type="EMBL" id="EOT69730.1"/>
    </source>
</evidence>
<dbReference type="CDD" id="cd03768">
    <property type="entry name" value="SR_ResInv"/>
    <property type="match status" value="1"/>
</dbReference>
<protein>
    <recommendedName>
        <fullName evidence="12">Resolvase</fullName>
    </recommendedName>
</protein>
<dbReference type="InterPro" id="IPR050639">
    <property type="entry name" value="SSR_resolvase"/>
</dbReference>
<dbReference type="PROSITE" id="PS00397">
    <property type="entry name" value="RECOMBINASES_1"/>
    <property type="match status" value="1"/>
</dbReference>
<feature type="domain" description="Resolvase/invertase-type recombinase catalytic" evidence="6">
    <location>
        <begin position="3"/>
        <end position="151"/>
    </location>
</feature>
<feature type="active site" description="O-(5'-phospho-DNA)-serine intermediate" evidence="4 5">
    <location>
        <position position="11"/>
    </location>
</feature>
<comment type="caution">
    <text evidence="8">The sequence shown here is derived from an EMBL/GenBank/DDBJ whole genome shotgun (WGS) entry which is preliminary data.</text>
</comment>
<dbReference type="OrthoDB" id="9811097at2"/>
<dbReference type="SMART" id="SM00857">
    <property type="entry name" value="Resolvase"/>
    <property type="match status" value="1"/>
</dbReference>
<evidence type="ECO:0000256" key="2">
    <source>
        <dbReference type="ARBA" id="ARBA00023125"/>
    </source>
</evidence>
<dbReference type="EMBL" id="AJAK01000032">
    <property type="protein sequence ID" value="EOH71580.1"/>
    <property type="molecule type" value="Genomic_DNA"/>
</dbReference>
<reference evidence="8 10" key="1">
    <citation type="submission" date="2013-02" db="EMBL/GenBank/DDBJ databases">
        <title>The Genome Sequence of Enterococcus malodoratus ATCC_43197.</title>
        <authorList>
            <consortium name="The Broad Institute Genome Sequencing Platform"/>
            <consortium name="The Broad Institute Genome Sequencing Center for Infectious Disease"/>
            <person name="Earl A.M."/>
            <person name="Gilmore M.S."/>
            <person name="Lebreton F."/>
            <person name="Walker B."/>
            <person name="Young S.K."/>
            <person name="Zeng Q."/>
            <person name="Gargeya S."/>
            <person name="Fitzgerald M."/>
            <person name="Haas B."/>
            <person name="Abouelleil A."/>
            <person name="Alvarado L."/>
            <person name="Arachchi H.M."/>
            <person name="Berlin A.M."/>
            <person name="Chapman S.B."/>
            <person name="Dewar J."/>
            <person name="Goldberg J."/>
            <person name="Griggs A."/>
            <person name="Gujja S."/>
            <person name="Hansen M."/>
            <person name="Howarth C."/>
            <person name="Imamovic A."/>
            <person name="Larimer J."/>
            <person name="McCowan C."/>
            <person name="Murphy C."/>
            <person name="Neiman D."/>
            <person name="Pearson M."/>
            <person name="Priest M."/>
            <person name="Roberts A."/>
            <person name="Saif S."/>
            <person name="Shea T."/>
            <person name="Sisk P."/>
            <person name="Sykes S."/>
            <person name="Wortman J."/>
            <person name="Nusbaum C."/>
            <person name="Birren B."/>
        </authorList>
    </citation>
    <scope>NUCLEOTIDE SEQUENCE [LARGE SCALE GENOMIC DNA]</scope>
    <source>
        <strain evidence="8 10">ATCC 43197</strain>
    </source>
</reference>
<dbReference type="Proteomes" id="UP000013783">
    <property type="component" value="Unassembled WGS sequence"/>
</dbReference>
<feature type="domain" description="Recombinase" evidence="7">
    <location>
        <begin position="160"/>
        <end position="262"/>
    </location>
</feature>
<organism evidence="8 10">
    <name type="scientific">Enterococcus malodoratus ATCC 43197</name>
    <dbReference type="NCBI Taxonomy" id="1158601"/>
    <lineage>
        <taxon>Bacteria</taxon>
        <taxon>Bacillati</taxon>
        <taxon>Bacillota</taxon>
        <taxon>Bacilli</taxon>
        <taxon>Lactobacillales</taxon>
        <taxon>Enterococcaceae</taxon>
        <taxon>Enterococcus</taxon>
    </lineage>
</organism>
<dbReference type="STRING" id="71451.RV07_GL000780"/>
<keyword evidence="11" id="KW-1185">Reference proteome</keyword>
<proteinExistence type="predicted"/>
<dbReference type="InterPro" id="IPR038109">
    <property type="entry name" value="DNA_bind_recomb_sf"/>
</dbReference>
<dbReference type="SUPFAM" id="SSF53041">
    <property type="entry name" value="Resolvase-like"/>
    <property type="match status" value="1"/>
</dbReference>
<dbReference type="PATRIC" id="fig|1158601.3.peg.4496"/>
<evidence type="ECO:0000259" key="7">
    <source>
        <dbReference type="PROSITE" id="PS51737"/>
    </source>
</evidence>
<evidence type="ECO:0000256" key="5">
    <source>
        <dbReference type="PROSITE-ProRule" id="PRU10137"/>
    </source>
</evidence>
<dbReference type="Pfam" id="PF13408">
    <property type="entry name" value="Zn_ribbon_recom"/>
    <property type="match status" value="1"/>
</dbReference>
<dbReference type="Pfam" id="PF00239">
    <property type="entry name" value="Resolvase"/>
    <property type="match status" value="1"/>
</dbReference>
<dbReference type="InterPro" id="IPR011109">
    <property type="entry name" value="DNA_bind_recombinase_dom"/>
</dbReference>
<dbReference type="GO" id="GO:0003677">
    <property type="term" value="F:DNA binding"/>
    <property type="evidence" value="ECO:0007669"/>
    <property type="project" value="UniProtKB-KW"/>
</dbReference>
<dbReference type="Pfam" id="PF07508">
    <property type="entry name" value="Recombinase"/>
    <property type="match status" value="1"/>
</dbReference>
<dbReference type="EMBL" id="ASWA01000002">
    <property type="protein sequence ID" value="EOT69730.1"/>
    <property type="molecule type" value="Genomic_DNA"/>
</dbReference>
<dbReference type="eggNOG" id="COG1961">
    <property type="taxonomic scope" value="Bacteria"/>
</dbReference>
<dbReference type="Proteomes" id="UP000014148">
    <property type="component" value="Unassembled WGS sequence"/>
</dbReference>
<dbReference type="GO" id="GO:0015074">
    <property type="term" value="P:DNA integration"/>
    <property type="evidence" value="ECO:0007669"/>
    <property type="project" value="UniProtKB-KW"/>
</dbReference>
<keyword evidence="2" id="KW-0238">DNA-binding</keyword>
<dbReference type="AlphaFoldDB" id="R2QIU5"/>
<dbReference type="PANTHER" id="PTHR30461:SF23">
    <property type="entry name" value="DNA RECOMBINASE-RELATED"/>
    <property type="match status" value="1"/>
</dbReference>
<evidence type="ECO:0000313" key="11">
    <source>
        <dbReference type="Proteomes" id="UP000014148"/>
    </source>
</evidence>
<evidence type="ECO:0000259" key="6">
    <source>
        <dbReference type="PROSITE" id="PS51736"/>
    </source>
</evidence>
<evidence type="ECO:0000313" key="10">
    <source>
        <dbReference type="Proteomes" id="UP000013783"/>
    </source>
</evidence>
<accession>R2QIU5</accession>
<dbReference type="GO" id="GO:0000150">
    <property type="term" value="F:DNA strand exchange activity"/>
    <property type="evidence" value="ECO:0007669"/>
    <property type="project" value="InterPro"/>
</dbReference>
<dbReference type="InterPro" id="IPR006118">
    <property type="entry name" value="Recombinase_CS"/>
</dbReference>
<gene>
    <name evidence="9" type="ORF">I585_01197</name>
    <name evidence="8" type="ORF">UAI_04536</name>
</gene>
<reference evidence="9 11" key="2">
    <citation type="submission" date="2013-03" db="EMBL/GenBank/DDBJ databases">
        <title>The Genome Sequence of Enterococcus malodoratus ATCC_43197 (PacBio/Illumina hybrid assembly).</title>
        <authorList>
            <consortium name="The Broad Institute Genomics Platform"/>
            <consortium name="The Broad Institute Genome Sequencing Center for Infectious Disease"/>
            <person name="Earl A."/>
            <person name="Russ C."/>
            <person name="Gilmore M."/>
            <person name="Surin D."/>
            <person name="Walker B."/>
            <person name="Young S."/>
            <person name="Zeng Q."/>
            <person name="Gargeya S."/>
            <person name="Fitzgerald M."/>
            <person name="Haas B."/>
            <person name="Abouelleil A."/>
            <person name="Allen A.W."/>
            <person name="Alvarado L."/>
            <person name="Arachchi H.M."/>
            <person name="Berlin A.M."/>
            <person name="Chapman S.B."/>
            <person name="Gainer-Dewar J."/>
            <person name="Goldberg J."/>
            <person name="Griggs A."/>
            <person name="Gujja S."/>
            <person name="Hansen M."/>
            <person name="Howarth C."/>
            <person name="Imamovic A."/>
            <person name="Ireland A."/>
            <person name="Larimer J."/>
            <person name="McCowan C."/>
            <person name="Murphy C."/>
            <person name="Pearson M."/>
            <person name="Poon T.W."/>
            <person name="Priest M."/>
            <person name="Roberts A."/>
            <person name="Saif S."/>
            <person name="Shea T."/>
            <person name="Sisk P."/>
            <person name="Sykes S."/>
            <person name="Wortman J."/>
            <person name="Nusbaum C."/>
            <person name="Birren B."/>
        </authorList>
    </citation>
    <scope>NUCLEOTIDE SEQUENCE [LARGE SCALE GENOMIC DNA]</scope>
    <source>
        <strain evidence="9 11">ATCC 43197</strain>
    </source>
</reference>
<dbReference type="InterPro" id="IPR025827">
    <property type="entry name" value="Zn_ribbon_recom_dom"/>
</dbReference>
<dbReference type="PROSITE" id="PS51736">
    <property type="entry name" value="RECOMBINASES_3"/>
    <property type="match status" value="1"/>
</dbReference>
<evidence type="ECO:0008006" key="12">
    <source>
        <dbReference type="Google" id="ProtNLM"/>
    </source>
</evidence>
<dbReference type="InterPro" id="IPR006119">
    <property type="entry name" value="Resolv_N"/>
</dbReference>
<dbReference type="PANTHER" id="PTHR30461">
    <property type="entry name" value="DNA-INVERTASE FROM LAMBDOID PROPHAGE"/>
    <property type="match status" value="1"/>
</dbReference>
<evidence type="ECO:0000256" key="1">
    <source>
        <dbReference type="ARBA" id="ARBA00022908"/>
    </source>
</evidence>
<name>R2QIU5_9ENTE</name>
<dbReference type="InterPro" id="IPR036162">
    <property type="entry name" value="Resolvase-like_N_sf"/>
</dbReference>
<keyword evidence="3" id="KW-0233">DNA recombination</keyword>
<dbReference type="PROSITE" id="PS51737">
    <property type="entry name" value="RECOMBINASE_DNA_BIND"/>
    <property type="match status" value="1"/>
</dbReference>